<name>A0ABV0EG00_9BURK</name>
<reference evidence="1 2" key="1">
    <citation type="submission" date="2024-02" db="EMBL/GenBank/DDBJ databases">
        <title>New thermophilic sulfur-oxidizing bacteria from a hot springs of the Uzon caldera (Kamchatka, Russia).</title>
        <authorList>
            <person name="Dukat A.M."/>
            <person name="Elcheninov A.G."/>
            <person name="Frolov E.N."/>
        </authorList>
    </citation>
    <scope>NUCLEOTIDE SEQUENCE [LARGE SCALE GENOMIC DNA]</scope>
    <source>
        <strain evidence="1 2">AK1</strain>
    </source>
</reference>
<protein>
    <submittedName>
        <fullName evidence="1">Uncharacterized protein</fullName>
    </submittedName>
</protein>
<sequence length="157" mass="16879">MAKAEAKKEESKVKAVAVPAGEKIDRDGGEITALDAATIRLVMQGWELKKQIDELDAQIKAINAQLIEAHGAGASLIVRGVCRASITEREAVKIKDAERLKAVLGDRFGDLVKVEVAYKPEQRLIDMACDGDEPLQPAIGACLTVGKSASVTWRAEK</sequence>
<comment type="caution">
    <text evidence="1">The sequence shown here is derived from an EMBL/GenBank/DDBJ whole genome shotgun (WGS) entry which is preliminary data.</text>
</comment>
<dbReference type="RefSeq" id="WP_347307874.1">
    <property type="nucleotide sequence ID" value="NZ_JBAJEX010000003.1"/>
</dbReference>
<organism evidence="1 2">
    <name type="scientific">Thiobacter aerophilum</name>
    <dbReference type="NCBI Taxonomy" id="3121275"/>
    <lineage>
        <taxon>Bacteria</taxon>
        <taxon>Pseudomonadati</taxon>
        <taxon>Pseudomonadota</taxon>
        <taxon>Betaproteobacteria</taxon>
        <taxon>Burkholderiales</taxon>
        <taxon>Thiobacteraceae</taxon>
        <taxon>Thiobacter</taxon>
    </lineage>
</organism>
<proteinExistence type="predicted"/>
<dbReference type="Proteomes" id="UP001482231">
    <property type="component" value="Unassembled WGS sequence"/>
</dbReference>
<gene>
    <name evidence="1" type="ORF">V6E02_06025</name>
</gene>
<keyword evidence="2" id="KW-1185">Reference proteome</keyword>
<evidence type="ECO:0000313" key="2">
    <source>
        <dbReference type="Proteomes" id="UP001482231"/>
    </source>
</evidence>
<dbReference type="EMBL" id="JBAJEX010000003">
    <property type="protein sequence ID" value="MEO1766767.1"/>
    <property type="molecule type" value="Genomic_DNA"/>
</dbReference>
<evidence type="ECO:0000313" key="1">
    <source>
        <dbReference type="EMBL" id="MEO1766767.1"/>
    </source>
</evidence>
<accession>A0ABV0EG00</accession>